<name>A0ABW4XRG9_9GAMM</name>
<gene>
    <name evidence="1" type="ORF">ACFSJ3_15680</name>
</gene>
<comment type="caution">
    <text evidence="1">The sequence shown here is derived from an EMBL/GenBank/DDBJ whole genome shotgun (WGS) entry which is preliminary data.</text>
</comment>
<proteinExistence type="predicted"/>
<keyword evidence="2" id="KW-1185">Reference proteome</keyword>
<protein>
    <recommendedName>
        <fullName evidence="3">GIY-YIG homing endonuclease</fullName>
    </recommendedName>
</protein>
<evidence type="ECO:0008006" key="3">
    <source>
        <dbReference type="Google" id="ProtNLM"/>
    </source>
</evidence>
<evidence type="ECO:0000313" key="1">
    <source>
        <dbReference type="EMBL" id="MFD2097439.1"/>
    </source>
</evidence>
<evidence type="ECO:0000313" key="2">
    <source>
        <dbReference type="Proteomes" id="UP001597380"/>
    </source>
</evidence>
<organism evidence="1 2">
    <name type="scientific">Corallincola platygyrae</name>
    <dbReference type="NCBI Taxonomy" id="1193278"/>
    <lineage>
        <taxon>Bacteria</taxon>
        <taxon>Pseudomonadati</taxon>
        <taxon>Pseudomonadota</taxon>
        <taxon>Gammaproteobacteria</taxon>
        <taxon>Alteromonadales</taxon>
        <taxon>Psychromonadaceae</taxon>
        <taxon>Corallincola</taxon>
    </lineage>
</organism>
<reference evidence="2" key="1">
    <citation type="journal article" date="2019" name="Int. J. Syst. Evol. Microbiol.">
        <title>The Global Catalogue of Microorganisms (GCM) 10K type strain sequencing project: providing services to taxonomists for standard genome sequencing and annotation.</title>
        <authorList>
            <consortium name="The Broad Institute Genomics Platform"/>
            <consortium name="The Broad Institute Genome Sequencing Center for Infectious Disease"/>
            <person name="Wu L."/>
            <person name="Ma J."/>
        </authorList>
    </citation>
    <scope>NUCLEOTIDE SEQUENCE [LARGE SCALE GENOMIC DNA]</scope>
    <source>
        <strain evidence="2">CGMCC 1.10992</strain>
    </source>
</reference>
<sequence>MFKIYGLVDPRNNKLFYVGRTSKPVGVRLIEHLNETYKHTLKQKRISDIKRESEMPIRYVILESDITTEKQAFCKEVFWMEVFIKAGAELTNASIDFKGVYFFREDTLERKINRLDENPSMPISSKSHEGRGKCIESEEERFLDNMEGKYFQIEYYIHSITMLEKCNMSLEKIKQKRLGNILNKKLINHGMPIFDEEITELLNRYENNQNTSSLEVYFQRSRKSLESLIEEHYLD</sequence>
<dbReference type="Proteomes" id="UP001597380">
    <property type="component" value="Unassembled WGS sequence"/>
</dbReference>
<accession>A0ABW4XRG9</accession>
<dbReference type="EMBL" id="JBHUHT010000017">
    <property type="protein sequence ID" value="MFD2097439.1"/>
    <property type="molecule type" value="Genomic_DNA"/>
</dbReference>
<dbReference type="RefSeq" id="WP_345340600.1">
    <property type="nucleotide sequence ID" value="NZ_BAABLI010000015.1"/>
</dbReference>